<feature type="transmembrane region" description="Helical" evidence="5">
    <location>
        <begin position="278"/>
        <end position="298"/>
    </location>
</feature>
<evidence type="ECO:0000259" key="6">
    <source>
        <dbReference type="Pfam" id="PF02518"/>
    </source>
</evidence>
<dbReference type="CDD" id="cd16917">
    <property type="entry name" value="HATPase_UhpB-NarQ-NarX-like"/>
    <property type="match status" value="1"/>
</dbReference>
<dbReference type="PANTHER" id="PTHR24421:SF61">
    <property type="entry name" value="OXYGEN SENSOR HISTIDINE KINASE NREB"/>
    <property type="match status" value="1"/>
</dbReference>
<dbReference type="SUPFAM" id="SSF55874">
    <property type="entry name" value="ATPase domain of HSP90 chaperone/DNA topoisomerase II/histidine kinase"/>
    <property type="match status" value="1"/>
</dbReference>
<dbReference type="PANTHER" id="PTHR24421">
    <property type="entry name" value="NITRATE/NITRITE SENSOR PROTEIN NARX-RELATED"/>
    <property type="match status" value="1"/>
</dbReference>
<feature type="compositionally biased region" description="Pro residues" evidence="4">
    <location>
        <begin position="59"/>
        <end position="81"/>
    </location>
</feature>
<evidence type="ECO:0000256" key="2">
    <source>
        <dbReference type="ARBA" id="ARBA00022777"/>
    </source>
</evidence>
<gene>
    <name evidence="8" type="ORF">BKA15_002305</name>
</gene>
<keyword evidence="2 8" id="KW-0418">Kinase</keyword>
<feature type="compositionally biased region" description="Low complexity" evidence="4">
    <location>
        <begin position="30"/>
        <end position="39"/>
    </location>
</feature>
<feature type="transmembrane region" description="Helical" evidence="5">
    <location>
        <begin position="170"/>
        <end position="190"/>
    </location>
</feature>
<keyword evidence="3" id="KW-0902">Two-component regulatory system</keyword>
<protein>
    <submittedName>
        <fullName evidence="8">Signal transduction histidine kinase/phage shock protein PspC (Stress-responsive transcriptional regulator)</fullName>
    </submittedName>
</protein>
<dbReference type="EMBL" id="JACCBU010000001">
    <property type="protein sequence ID" value="NYE70976.1"/>
    <property type="molecule type" value="Genomic_DNA"/>
</dbReference>
<evidence type="ECO:0000259" key="7">
    <source>
        <dbReference type="Pfam" id="PF04024"/>
    </source>
</evidence>
<dbReference type="Pfam" id="PF02518">
    <property type="entry name" value="HATPase_c"/>
    <property type="match status" value="1"/>
</dbReference>
<dbReference type="GO" id="GO:0000160">
    <property type="term" value="P:phosphorelay signal transduction system"/>
    <property type="evidence" value="ECO:0007669"/>
    <property type="project" value="UniProtKB-KW"/>
</dbReference>
<evidence type="ECO:0000256" key="5">
    <source>
        <dbReference type="SAM" id="Phobius"/>
    </source>
</evidence>
<dbReference type="InterPro" id="IPR050482">
    <property type="entry name" value="Sensor_HK_TwoCompSys"/>
</dbReference>
<keyword evidence="5" id="KW-0472">Membrane</keyword>
<dbReference type="InterPro" id="IPR003594">
    <property type="entry name" value="HATPase_dom"/>
</dbReference>
<keyword evidence="1" id="KW-0808">Transferase</keyword>
<feature type="transmembrane region" description="Helical" evidence="5">
    <location>
        <begin position="245"/>
        <end position="266"/>
    </location>
</feature>
<feature type="region of interest" description="Disordered" evidence="4">
    <location>
        <begin position="1"/>
        <end position="87"/>
    </location>
</feature>
<feature type="transmembrane region" description="Helical" evidence="5">
    <location>
        <begin position="196"/>
        <end position="215"/>
    </location>
</feature>
<dbReference type="Proteomes" id="UP000569914">
    <property type="component" value="Unassembled WGS sequence"/>
</dbReference>
<dbReference type="RefSeq" id="WP_246322322.1">
    <property type="nucleotide sequence ID" value="NZ_JACCBU010000001.1"/>
</dbReference>
<dbReference type="Gene3D" id="3.30.565.10">
    <property type="entry name" value="Histidine kinase-like ATPase, C-terminal domain"/>
    <property type="match status" value="1"/>
</dbReference>
<dbReference type="InterPro" id="IPR007168">
    <property type="entry name" value="Phageshock_PspC_N"/>
</dbReference>
<dbReference type="AlphaFoldDB" id="A0A7Y9I635"/>
<evidence type="ECO:0000256" key="1">
    <source>
        <dbReference type="ARBA" id="ARBA00022679"/>
    </source>
</evidence>
<proteinExistence type="predicted"/>
<comment type="caution">
    <text evidence="8">The sequence shown here is derived from an EMBL/GenBank/DDBJ whole genome shotgun (WGS) entry which is preliminary data.</text>
</comment>
<keyword evidence="9" id="KW-1185">Reference proteome</keyword>
<evidence type="ECO:0000256" key="3">
    <source>
        <dbReference type="ARBA" id="ARBA00023012"/>
    </source>
</evidence>
<keyword evidence="5" id="KW-0812">Transmembrane</keyword>
<feature type="domain" description="Phage shock protein PspC N-terminal" evidence="7">
    <location>
        <begin position="89"/>
        <end position="144"/>
    </location>
</feature>
<name>A0A7Y9I635_9ACTN</name>
<dbReference type="Pfam" id="PF04024">
    <property type="entry name" value="PspC"/>
    <property type="match status" value="1"/>
</dbReference>
<feature type="compositionally biased region" description="Low complexity" evidence="4">
    <location>
        <begin position="45"/>
        <end position="58"/>
    </location>
</feature>
<organism evidence="8 9">
    <name type="scientific">Microlunatus parietis</name>
    <dbReference type="NCBI Taxonomy" id="682979"/>
    <lineage>
        <taxon>Bacteria</taxon>
        <taxon>Bacillati</taxon>
        <taxon>Actinomycetota</taxon>
        <taxon>Actinomycetes</taxon>
        <taxon>Propionibacteriales</taxon>
        <taxon>Propionibacteriaceae</taxon>
        <taxon>Microlunatus</taxon>
    </lineage>
</organism>
<evidence type="ECO:0000313" key="9">
    <source>
        <dbReference type="Proteomes" id="UP000569914"/>
    </source>
</evidence>
<sequence length="494" mass="52870">MSATEPRSMPGPGASDADRPGNGRPLPSDVAETVQAGEAGEVGEVEQPAPTTADQAAAPVPPTPPPLPSTVPPKPAAVPQPEPEERPRATRLAGTAMLGGVCAGLARHLGWPVMVLRVGFIVLMCIQFVGVVIYGLLWLLLPPEPIRAAPGLESASRSGMRDSAGQIRRFDWGAMFALVALGVGLLWMIQISGLGMAQQIFWPVLFACAGVALVWRQADVSRQRQALAELAARPRTARSVARDRSLTTVSLILGLALVGVAFALVLVQQGNFEQLPNVLAMTMLALAALAIVLAPWLHKSRAELNEARAEKVRAETRADMAAHLHDSVLQTLALIQRQADDPKIVQRLARRQERELRGWLYDDETEQVTFKAALAAAAADVEDDRGTPIEVVTVGDSHPSEAVQAIVAAAREAMVNAAKHSGADKIDVYAEVFGDELEVFVRDRGQGFDPAGMGADRMGVRRSIIDRMERHGGSAEIRSEPGDGTEVRLKIDNH</sequence>
<accession>A0A7Y9I635</accession>
<reference evidence="8 9" key="1">
    <citation type="submission" date="2020-07" db="EMBL/GenBank/DDBJ databases">
        <title>Sequencing the genomes of 1000 actinobacteria strains.</title>
        <authorList>
            <person name="Klenk H.-P."/>
        </authorList>
    </citation>
    <scope>NUCLEOTIDE SEQUENCE [LARGE SCALE GENOMIC DNA]</scope>
    <source>
        <strain evidence="8 9">DSM 22083</strain>
    </source>
</reference>
<evidence type="ECO:0000313" key="8">
    <source>
        <dbReference type="EMBL" id="NYE70976.1"/>
    </source>
</evidence>
<feature type="transmembrane region" description="Helical" evidence="5">
    <location>
        <begin position="118"/>
        <end position="141"/>
    </location>
</feature>
<dbReference type="InterPro" id="IPR036890">
    <property type="entry name" value="HATPase_C_sf"/>
</dbReference>
<feature type="domain" description="Histidine kinase/HSP90-like ATPase" evidence="6">
    <location>
        <begin position="406"/>
        <end position="492"/>
    </location>
</feature>
<dbReference type="GO" id="GO:0016301">
    <property type="term" value="F:kinase activity"/>
    <property type="evidence" value="ECO:0007669"/>
    <property type="project" value="UniProtKB-KW"/>
</dbReference>
<evidence type="ECO:0000256" key="4">
    <source>
        <dbReference type="SAM" id="MobiDB-lite"/>
    </source>
</evidence>
<keyword evidence="5" id="KW-1133">Transmembrane helix</keyword>